<dbReference type="GO" id="GO:0006542">
    <property type="term" value="P:glutamine biosynthetic process"/>
    <property type="evidence" value="ECO:0007669"/>
    <property type="project" value="TreeGrafter"/>
</dbReference>
<dbReference type="Pfam" id="PF00120">
    <property type="entry name" value="Gln-synt_C"/>
    <property type="match status" value="1"/>
</dbReference>
<dbReference type="GO" id="GO:0005737">
    <property type="term" value="C:cytoplasm"/>
    <property type="evidence" value="ECO:0007669"/>
    <property type="project" value="TreeGrafter"/>
</dbReference>
<gene>
    <name evidence="4" type="ORF">SAMN04488056_12414</name>
</gene>
<protein>
    <submittedName>
        <fullName evidence="4">Glutamine synthetase, catalytic domain</fullName>
    </submittedName>
</protein>
<sequence length="93" mass="10516">MAGLDGIRNKIHPGDAMDKNLYDLPAEELEGIPTVCGSLREAIDCLKADHEFLLAGDVFTKSQIEGYIELKEEEVQLFEHTPHPVEFEMYYSC</sequence>
<evidence type="ECO:0000313" key="4">
    <source>
        <dbReference type="EMBL" id="SFP14422.1"/>
    </source>
</evidence>
<dbReference type="InterPro" id="IPR014746">
    <property type="entry name" value="Gln_synth/guanido_kin_cat_dom"/>
</dbReference>
<dbReference type="GO" id="GO:0004356">
    <property type="term" value="F:glutamine synthetase activity"/>
    <property type="evidence" value="ECO:0007669"/>
    <property type="project" value="InterPro"/>
</dbReference>
<dbReference type="InterPro" id="IPR001637">
    <property type="entry name" value="Gln_synth_I_adenylation_site"/>
</dbReference>
<dbReference type="STRING" id="655353.SAMN04488056_12414"/>
<keyword evidence="5" id="KW-1185">Reference proteome</keyword>
<dbReference type="PANTHER" id="PTHR43407">
    <property type="entry name" value="GLUTAMINE SYNTHETASE"/>
    <property type="match status" value="1"/>
</dbReference>
<proteinExistence type="inferred from homology"/>
<comment type="similarity">
    <text evidence="1 2">Belongs to the glutamine synthetase family.</text>
</comment>
<organism evidence="4 5">
    <name type="scientific">Cohaesibacter marisflavi</name>
    <dbReference type="NCBI Taxonomy" id="655353"/>
    <lineage>
        <taxon>Bacteria</taxon>
        <taxon>Pseudomonadati</taxon>
        <taxon>Pseudomonadota</taxon>
        <taxon>Alphaproteobacteria</taxon>
        <taxon>Hyphomicrobiales</taxon>
        <taxon>Cohaesibacteraceae</taxon>
    </lineage>
</organism>
<dbReference type="PROSITE" id="PS00182">
    <property type="entry name" value="GLNA_ADENYLATION"/>
    <property type="match status" value="1"/>
</dbReference>
<dbReference type="Gene3D" id="3.30.590.10">
    <property type="entry name" value="Glutamine synthetase/guanido kinase, catalytic domain"/>
    <property type="match status" value="1"/>
</dbReference>
<dbReference type="SUPFAM" id="SSF55931">
    <property type="entry name" value="Glutamine synthetase/guanido kinase"/>
    <property type="match status" value="1"/>
</dbReference>
<dbReference type="AlphaFoldDB" id="A0A1I5MYC9"/>
<evidence type="ECO:0000259" key="3">
    <source>
        <dbReference type="Pfam" id="PF00120"/>
    </source>
</evidence>
<evidence type="ECO:0000256" key="1">
    <source>
        <dbReference type="ARBA" id="ARBA00009897"/>
    </source>
</evidence>
<dbReference type="GO" id="GO:0019740">
    <property type="term" value="P:nitrogen utilization"/>
    <property type="evidence" value="ECO:0007669"/>
    <property type="project" value="TreeGrafter"/>
</dbReference>
<reference evidence="4 5" key="1">
    <citation type="submission" date="2016-10" db="EMBL/GenBank/DDBJ databases">
        <authorList>
            <person name="de Groot N.N."/>
        </authorList>
    </citation>
    <scope>NUCLEOTIDE SEQUENCE [LARGE SCALE GENOMIC DNA]</scope>
    <source>
        <strain evidence="4 5">CGMCC 1.9157</strain>
    </source>
</reference>
<dbReference type="PANTHER" id="PTHR43407:SF2">
    <property type="entry name" value="GLUTAMINE SYNTHETASE"/>
    <property type="match status" value="1"/>
</dbReference>
<dbReference type="EMBL" id="FOVR01000024">
    <property type="protein sequence ID" value="SFP14422.1"/>
    <property type="molecule type" value="Genomic_DNA"/>
</dbReference>
<accession>A0A1I5MYC9</accession>
<evidence type="ECO:0000256" key="2">
    <source>
        <dbReference type="RuleBase" id="RU000384"/>
    </source>
</evidence>
<feature type="domain" description="GS catalytic" evidence="3">
    <location>
        <begin position="1"/>
        <end position="90"/>
    </location>
</feature>
<dbReference type="InterPro" id="IPR008146">
    <property type="entry name" value="Gln_synth_cat_dom"/>
</dbReference>
<name>A0A1I5MYC9_9HYPH</name>
<evidence type="ECO:0000313" key="5">
    <source>
        <dbReference type="Proteomes" id="UP000199236"/>
    </source>
</evidence>
<dbReference type="GO" id="GO:0016020">
    <property type="term" value="C:membrane"/>
    <property type="evidence" value="ECO:0007669"/>
    <property type="project" value="TreeGrafter"/>
</dbReference>
<dbReference type="Proteomes" id="UP000199236">
    <property type="component" value="Unassembled WGS sequence"/>
</dbReference>